<comment type="caution">
    <text evidence="1">The sequence shown here is derived from an EMBL/GenBank/DDBJ whole genome shotgun (WGS) entry which is preliminary data.</text>
</comment>
<accession>A0A9N8VN80</accession>
<dbReference type="EMBL" id="CAJVQA010000117">
    <property type="protein sequence ID" value="CAG8456594.1"/>
    <property type="molecule type" value="Genomic_DNA"/>
</dbReference>
<dbReference type="Proteomes" id="UP000789759">
    <property type="component" value="Unassembled WGS sequence"/>
</dbReference>
<evidence type="ECO:0000313" key="1">
    <source>
        <dbReference type="EMBL" id="CAG8456594.1"/>
    </source>
</evidence>
<name>A0A9N8VN80_9GLOM</name>
<evidence type="ECO:0000313" key="2">
    <source>
        <dbReference type="Proteomes" id="UP000789759"/>
    </source>
</evidence>
<keyword evidence="2" id="KW-1185">Reference proteome</keyword>
<dbReference type="AlphaFoldDB" id="A0A9N8VN80"/>
<sequence length="107" mass="11788">PSPDIRQMNIHHFGFHRGLGCLVCDGISSLQDGSNTKKSISTFINDGNQGAVFHSEIIMQRVAWSAIVLDSILEINIYRGLAYSIFLGQFCFRASVAKTARSGNLEK</sequence>
<organism evidence="1 2">
    <name type="scientific">Cetraspora pellucida</name>
    <dbReference type="NCBI Taxonomy" id="1433469"/>
    <lineage>
        <taxon>Eukaryota</taxon>
        <taxon>Fungi</taxon>
        <taxon>Fungi incertae sedis</taxon>
        <taxon>Mucoromycota</taxon>
        <taxon>Glomeromycotina</taxon>
        <taxon>Glomeromycetes</taxon>
        <taxon>Diversisporales</taxon>
        <taxon>Gigasporaceae</taxon>
        <taxon>Cetraspora</taxon>
    </lineage>
</organism>
<proteinExistence type="predicted"/>
<protein>
    <submittedName>
        <fullName evidence="1">25008_t:CDS:1</fullName>
    </submittedName>
</protein>
<feature type="non-terminal residue" evidence="1">
    <location>
        <position position="1"/>
    </location>
</feature>
<reference evidence="1" key="1">
    <citation type="submission" date="2021-06" db="EMBL/GenBank/DDBJ databases">
        <authorList>
            <person name="Kallberg Y."/>
            <person name="Tangrot J."/>
            <person name="Rosling A."/>
        </authorList>
    </citation>
    <scope>NUCLEOTIDE SEQUENCE</scope>
    <source>
        <strain evidence="1">FL966</strain>
    </source>
</reference>
<gene>
    <name evidence="1" type="ORF">CPELLU_LOCUS419</name>
</gene>